<dbReference type="Gene3D" id="3.40.50.720">
    <property type="entry name" value="NAD(P)-binding Rossmann-like Domain"/>
    <property type="match status" value="1"/>
</dbReference>
<comment type="similarity">
    <text evidence="4">Belongs to the NAD(P)-dependent epimerase/dehydratase family. HldD subfamily.</text>
</comment>
<dbReference type="GO" id="GO:0008712">
    <property type="term" value="F:ADP-glyceromanno-heptose 6-epimerase activity"/>
    <property type="evidence" value="ECO:0007669"/>
    <property type="project" value="UniProtKB-UniRule"/>
</dbReference>
<feature type="domain" description="NAD-dependent epimerase/dehydratase" evidence="5">
    <location>
        <begin position="2"/>
        <end position="241"/>
    </location>
</feature>
<dbReference type="Proteomes" id="UP000241193">
    <property type="component" value="Unassembled WGS sequence"/>
</dbReference>
<reference evidence="6 7" key="2">
    <citation type="submission" date="2018-04" db="EMBL/GenBank/DDBJ databases">
        <title>Thauera lacus sp. nov., isolated from an saline lake in Inner Mongolia, China.</title>
        <authorList>
            <person name="Liang Q.-Y."/>
        </authorList>
    </citation>
    <scope>NUCLEOTIDE SEQUENCE [LARGE SCALE GENOMIC DNA]</scope>
    <source>
        <strain evidence="6 7">D20</strain>
    </source>
</reference>
<gene>
    <name evidence="6" type="primary">rfaD</name>
    <name evidence="4" type="synonym">hldD</name>
    <name evidence="6" type="ORF">C8261_07600</name>
</gene>
<comment type="subunit">
    <text evidence="4">Homopentamer.</text>
</comment>
<dbReference type="SUPFAM" id="SSF51735">
    <property type="entry name" value="NAD(P)-binding Rossmann-fold domains"/>
    <property type="match status" value="1"/>
</dbReference>
<feature type="binding site" evidence="4">
    <location>
        <position position="186"/>
    </location>
    <ligand>
        <name>substrate</name>
    </ligand>
</feature>
<dbReference type="OrthoDB" id="9803010at2"/>
<feature type="binding site" evidence="4">
    <location>
        <begin position="10"/>
        <end position="11"/>
    </location>
    <ligand>
        <name>NADP(+)</name>
        <dbReference type="ChEBI" id="CHEBI:58349"/>
    </ligand>
</feature>
<feature type="active site" description="Proton acceptor" evidence="4">
    <location>
        <position position="139"/>
    </location>
</feature>
<dbReference type="UniPathway" id="UPA00356">
    <property type="reaction ID" value="UER00440"/>
</dbReference>
<keyword evidence="1 4" id="KW-0521">NADP</keyword>
<comment type="cofactor">
    <cofactor evidence="4">
        <name>NADP(+)</name>
        <dbReference type="ChEBI" id="CHEBI:58349"/>
    </cofactor>
    <text evidence="4">Binds 1 NADP(+) per subunit.</text>
</comment>
<dbReference type="CDD" id="cd05248">
    <property type="entry name" value="ADP_GME_SDR_e"/>
    <property type="match status" value="1"/>
</dbReference>
<evidence type="ECO:0000256" key="2">
    <source>
        <dbReference type="ARBA" id="ARBA00023235"/>
    </source>
</evidence>
<dbReference type="RefSeq" id="WP_107493070.1">
    <property type="nucleotide sequence ID" value="NZ_PZKC01000005.1"/>
</dbReference>
<feature type="binding site" evidence="4">
    <location>
        <position position="179"/>
    </location>
    <ligand>
        <name>substrate</name>
    </ligand>
</feature>
<proteinExistence type="inferred from homology"/>
<feature type="active site" description="Proton acceptor" evidence="4">
    <location>
        <position position="177"/>
    </location>
</feature>
<comment type="pathway">
    <text evidence="4">Nucleotide-sugar biosynthesis; ADP-L-glycero-beta-D-manno-heptose biosynthesis; ADP-L-glycero-beta-D-manno-heptose from D-glycero-beta-D-manno-heptose 7-phosphate: step 4/4.</text>
</comment>
<dbReference type="GO" id="GO:0097171">
    <property type="term" value="P:ADP-L-glycero-beta-D-manno-heptose biosynthetic process"/>
    <property type="evidence" value="ECO:0007669"/>
    <property type="project" value="UniProtKB-UniPathway"/>
</dbReference>
<keyword evidence="2 4" id="KW-0413">Isomerase</keyword>
<dbReference type="Pfam" id="PF01370">
    <property type="entry name" value="Epimerase"/>
    <property type="match status" value="1"/>
</dbReference>
<dbReference type="NCBIfam" id="TIGR02197">
    <property type="entry name" value="heptose_epim"/>
    <property type="match status" value="1"/>
</dbReference>
<feature type="binding site" evidence="4">
    <location>
        <position position="168"/>
    </location>
    <ligand>
        <name>substrate</name>
    </ligand>
</feature>
<dbReference type="EMBL" id="PZKC01000005">
    <property type="protein sequence ID" value="PTD96669.1"/>
    <property type="molecule type" value="Genomic_DNA"/>
</dbReference>
<dbReference type="InterPro" id="IPR001509">
    <property type="entry name" value="Epimerase_deHydtase"/>
</dbReference>
<feature type="binding site" evidence="4">
    <location>
        <position position="38"/>
    </location>
    <ligand>
        <name>NADP(+)</name>
        <dbReference type="ChEBI" id="CHEBI:58349"/>
    </ligand>
</feature>
<comment type="domain">
    <text evidence="4">Contains a large N-terminal NADP-binding domain, and a smaller C-terminal substrate-binding domain.</text>
</comment>
<comment type="caution">
    <text evidence="4">Lacks conserved residue(s) required for the propagation of feature annotation.</text>
</comment>
<evidence type="ECO:0000256" key="3">
    <source>
        <dbReference type="ARBA" id="ARBA00023277"/>
    </source>
</evidence>
<dbReference type="PANTHER" id="PTHR43103:SF3">
    <property type="entry name" value="ADP-L-GLYCERO-D-MANNO-HEPTOSE-6-EPIMERASE"/>
    <property type="match status" value="1"/>
</dbReference>
<comment type="catalytic activity">
    <reaction evidence="4">
        <text>ADP-D-glycero-beta-D-manno-heptose = ADP-L-glycero-beta-D-manno-heptose</text>
        <dbReference type="Rhea" id="RHEA:17577"/>
        <dbReference type="ChEBI" id="CHEBI:59967"/>
        <dbReference type="ChEBI" id="CHEBI:61506"/>
        <dbReference type="EC" id="5.1.3.20"/>
    </reaction>
</comment>
<dbReference type="AlphaFoldDB" id="A0A2T4IFW0"/>
<feature type="binding site" evidence="4">
    <location>
        <position position="285"/>
    </location>
    <ligand>
        <name>substrate</name>
    </ligand>
</feature>
<sequence length="324" mass="36136">MIIVTGGAGFIGSNIVQALNARGIRDILVVDDLSDGRKCLNLSDADIADYLDKDDFLARIKAGESFGKVEAVFHEGACSSTTEWDGRFVMSVNYEYTKALLAWCVAQDVRLIYASSASVYGMGPVFREAREHEHPLNMYAYSKFLFDCHLRPQLGKLPVQVAGLRYFNVYGPREQHKGSMASVAWHFNGQLRDAGRVRLFEGSDGYGPGEQRRDFIHVDDVVAVNLWLLDNPQVSGIFNVGTGRAQSFNDVAHAAIKWFRAQGSETKERGGIDYIAFPDHLKGRYQSFTEADMSALRAAGYDRPFLSVEEGVPRYLDWLAERGL</sequence>
<feature type="binding site" evidence="4">
    <location>
        <position position="177"/>
    </location>
    <ligand>
        <name>NADP(+)</name>
        <dbReference type="ChEBI" id="CHEBI:58349"/>
    </ligand>
</feature>
<keyword evidence="3 4" id="KW-0119">Carbohydrate metabolism</keyword>
<dbReference type="HAMAP" id="MF_01601">
    <property type="entry name" value="Heptose_epimerase"/>
    <property type="match status" value="1"/>
</dbReference>
<comment type="caution">
    <text evidence="6">The sequence shown here is derived from an EMBL/GenBank/DDBJ whole genome shotgun (WGS) entry which is preliminary data.</text>
</comment>
<dbReference type="InterPro" id="IPR011912">
    <property type="entry name" value="Heptose_epim"/>
</dbReference>
<dbReference type="InterPro" id="IPR036291">
    <property type="entry name" value="NAD(P)-bd_dom_sf"/>
</dbReference>
<dbReference type="GO" id="GO:0005975">
    <property type="term" value="P:carbohydrate metabolic process"/>
    <property type="evidence" value="ECO:0007669"/>
    <property type="project" value="UniProtKB-UniRule"/>
</dbReference>
<evidence type="ECO:0000256" key="1">
    <source>
        <dbReference type="ARBA" id="ARBA00022857"/>
    </source>
</evidence>
<evidence type="ECO:0000313" key="6">
    <source>
        <dbReference type="EMBL" id="PTD96669.1"/>
    </source>
</evidence>
<reference evidence="6 7" key="1">
    <citation type="submission" date="2018-03" db="EMBL/GenBank/DDBJ databases">
        <authorList>
            <person name="Keele B.F."/>
        </authorList>
    </citation>
    <scope>NUCLEOTIDE SEQUENCE [LARGE SCALE GENOMIC DNA]</scope>
    <source>
        <strain evidence="6 7">D20</strain>
    </source>
</reference>
<dbReference type="PANTHER" id="PTHR43103">
    <property type="entry name" value="NUCLEOSIDE-DIPHOSPHATE-SUGAR EPIMERASE"/>
    <property type="match status" value="1"/>
</dbReference>
<protein>
    <recommendedName>
        <fullName evidence="4">ADP-L-glycero-D-manno-heptose-6-epimerase</fullName>
        <ecNumber evidence="4">5.1.3.20</ecNumber>
    </recommendedName>
    <alternativeName>
        <fullName evidence="4">ADP-L-glycero-beta-D-manno-heptose-6-epimerase</fullName>
        <shortName evidence="4">ADP-glyceromanno-heptose 6-epimerase</shortName>
        <shortName evidence="4">ADP-hep 6-epimerase</shortName>
        <shortName evidence="4">AGME</shortName>
    </alternativeName>
</protein>
<feature type="binding site" evidence="4">
    <location>
        <begin position="200"/>
        <end position="203"/>
    </location>
    <ligand>
        <name>substrate</name>
    </ligand>
</feature>
<name>A0A2T4IFW0_9RHOO</name>
<evidence type="ECO:0000256" key="4">
    <source>
        <dbReference type="HAMAP-Rule" id="MF_01601"/>
    </source>
</evidence>
<feature type="binding site" evidence="4">
    <location>
        <begin position="75"/>
        <end position="79"/>
    </location>
    <ligand>
        <name>NADP(+)</name>
        <dbReference type="ChEBI" id="CHEBI:58349"/>
    </ligand>
</feature>
<feature type="binding site" evidence="4">
    <location>
        <position position="169"/>
    </location>
    <ligand>
        <name>NADP(+)</name>
        <dbReference type="ChEBI" id="CHEBI:58349"/>
    </ligand>
</feature>
<dbReference type="GO" id="GO:0050661">
    <property type="term" value="F:NADP binding"/>
    <property type="evidence" value="ECO:0007669"/>
    <property type="project" value="InterPro"/>
</dbReference>
<feature type="binding site" evidence="4">
    <location>
        <position position="53"/>
    </location>
    <ligand>
        <name>NADP(+)</name>
        <dbReference type="ChEBI" id="CHEBI:58349"/>
    </ligand>
</feature>
<evidence type="ECO:0000313" key="7">
    <source>
        <dbReference type="Proteomes" id="UP000241193"/>
    </source>
</evidence>
<evidence type="ECO:0000259" key="5">
    <source>
        <dbReference type="Pfam" id="PF01370"/>
    </source>
</evidence>
<dbReference type="EC" id="5.1.3.20" evidence="4"/>
<feature type="binding site" evidence="4">
    <location>
        <position position="143"/>
    </location>
    <ligand>
        <name>NADP(+)</name>
        <dbReference type="ChEBI" id="CHEBI:58349"/>
    </ligand>
</feature>
<feature type="binding site" evidence="4">
    <location>
        <begin position="31"/>
        <end position="32"/>
    </location>
    <ligand>
        <name>NADP(+)</name>
        <dbReference type="ChEBI" id="CHEBI:58349"/>
    </ligand>
</feature>
<feature type="binding site" evidence="4">
    <location>
        <position position="213"/>
    </location>
    <ligand>
        <name>substrate</name>
    </ligand>
</feature>
<comment type="function">
    <text evidence="4">Catalyzes the interconversion between ADP-D-glycero-beta-D-manno-heptose and ADP-L-glycero-beta-D-manno-heptose via an epimerization at carbon 6 of the heptose.</text>
</comment>
<keyword evidence="7" id="KW-1185">Reference proteome</keyword>
<organism evidence="6 7">
    <name type="scientific">Pseudothauera lacus</name>
    <dbReference type="NCBI Taxonomy" id="2136175"/>
    <lineage>
        <taxon>Bacteria</taxon>
        <taxon>Pseudomonadati</taxon>
        <taxon>Pseudomonadota</taxon>
        <taxon>Betaproteobacteria</taxon>
        <taxon>Rhodocyclales</taxon>
        <taxon>Zoogloeaceae</taxon>
        <taxon>Pseudothauera</taxon>
    </lineage>
</organism>
<dbReference type="Gene3D" id="3.90.25.10">
    <property type="entry name" value="UDP-galactose 4-epimerase, domain 1"/>
    <property type="match status" value="1"/>
</dbReference>
<accession>A0A2T4IFW0</accession>